<organism evidence="2 3">
    <name type="scientific">Cohnella cholangitidis</name>
    <dbReference type="NCBI Taxonomy" id="2598458"/>
    <lineage>
        <taxon>Bacteria</taxon>
        <taxon>Bacillati</taxon>
        <taxon>Bacillota</taxon>
        <taxon>Bacilli</taxon>
        <taxon>Bacillales</taxon>
        <taxon>Paenibacillaceae</taxon>
        <taxon>Cohnella</taxon>
    </lineage>
</organism>
<dbReference type="RefSeq" id="WP_182298231.1">
    <property type="nucleotide sequence ID" value="NZ_CP041969.1"/>
</dbReference>
<dbReference type="GO" id="GO:0016887">
    <property type="term" value="F:ATP hydrolysis activity"/>
    <property type="evidence" value="ECO:0007669"/>
    <property type="project" value="InterPro"/>
</dbReference>
<protein>
    <submittedName>
        <fullName evidence="2">AAA family ATPase</fullName>
    </submittedName>
</protein>
<dbReference type="InterPro" id="IPR027417">
    <property type="entry name" value="P-loop_NTPase"/>
</dbReference>
<dbReference type="KEGG" id="cchl:FPL14_15160"/>
<keyword evidence="3" id="KW-1185">Reference proteome</keyword>
<dbReference type="InterPro" id="IPR051396">
    <property type="entry name" value="Bact_Antivir_Def_Nuclease"/>
</dbReference>
<dbReference type="InterPro" id="IPR003959">
    <property type="entry name" value="ATPase_AAA_core"/>
</dbReference>
<proteinExistence type="predicted"/>
<sequence length="470" mass="53944">MRSAKAKDHWSTVYKRNYTYSIEKVLLNGAGGFNDIELNKGIFALCGLNGAGKSTIISCLKDILGIPLNRRDLKKVNGGSIEAQIKTGQSVTTYQNTDSMRFRDSCEIENNLYYVDYEQPLDILAYFEQDNLEELLEQYDSKYFTNDEIEEINYLTGKKYSSIELIEVEDKDSSLPFFKVTDGALSYDSLSMGIGEHYLFYLYWMLEKVVDNGIVLIEEPETFISITSQYHLMNHIAEKTSSKGLNVVIATHSPQILRNIKKENICIISRYQNRVSIQRPSIEQESLITLGLELPKKGCIFVEDFLAENFLKTVLSKNGSYLLYEYGIEKVNGESEITELLQFPPKQNFTYKLVGIYDGDMRSKESQIIPVVKWGYCFLPVDIEIEKELREALDNNIEALCETLRIEVGRGIQLLARINGEEHHDWFLELSKALGKEYSVVVDVLYDYWEAQNNNAEKVNVFIKELTQIC</sequence>
<gene>
    <name evidence="2" type="ORF">FPL14_15160</name>
</gene>
<reference evidence="2 3" key="1">
    <citation type="submission" date="2019-07" db="EMBL/GenBank/DDBJ databases">
        <authorList>
            <person name="Kim J.K."/>
            <person name="Cheong H.-M."/>
            <person name="Choi Y."/>
            <person name="Hwang K.J."/>
            <person name="Lee S."/>
            <person name="Choi C."/>
        </authorList>
    </citation>
    <scope>NUCLEOTIDE SEQUENCE [LARGE SCALE GENOMIC DNA]</scope>
    <source>
        <strain evidence="2 3">KS 22</strain>
    </source>
</reference>
<dbReference type="EMBL" id="CP041969">
    <property type="protein sequence ID" value="QMV42386.1"/>
    <property type="molecule type" value="Genomic_DNA"/>
</dbReference>
<dbReference type="Pfam" id="PF13304">
    <property type="entry name" value="AAA_21"/>
    <property type="match status" value="1"/>
</dbReference>
<dbReference type="GO" id="GO:0005524">
    <property type="term" value="F:ATP binding"/>
    <property type="evidence" value="ECO:0007669"/>
    <property type="project" value="InterPro"/>
</dbReference>
<dbReference type="Gene3D" id="3.40.50.300">
    <property type="entry name" value="P-loop containing nucleotide triphosphate hydrolases"/>
    <property type="match status" value="1"/>
</dbReference>
<dbReference type="PANTHER" id="PTHR43581">
    <property type="entry name" value="ATP/GTP PHOSPHATASE"/>
    <property type="match status" value="1"/>
</dbReference>
<evidence type="ECO:0000313" key="2">
    <source>
        <dbReference type="EMBL" id="QMV42386.1"/>
    </source>
</evidence>
<feature type="domain" description="ATPase AAA-type core" evidence="1">
    <location>
        <begin position="182"/>
        <end position="257"/>
    </location>
</feature>
<evidence type="ECO:0000259" key="1">
    <source>
        <dbReference type="Pfam" id="PF13304"/>
    </source>
</evidence>
<dbReference type="AlphaFoldDB" id="A0A7G5BZK2"/>
<dbReference type="Proteomes" id="UP000515679">
    <property type="component" value="Chromosome"/>
</dbReference>
<dbReference type="PANTHER" id="PTHR43581:SF2">
    <property type="entry name" value="EXCINUCLEASE ATPASE SUBUNIT"/>
    <property type="match status" value="1"/>
</dbReference>
<name>A0A7G5BZK2_9BACL</name>
<accession>A0A7G5BZK2</accession>
<dbReference type="SUPFAM" id="SSF52540">
    <property type="entry name" value="P-loop containing nucleoside triphosphate hydrolases"/>
    <property type="match status" value="1"/>
</dbReference>
<evidence type="ECO:0000313" key="3">
    <source>
        <dbReference type="Proteomes" id="UP000515679"/>
    </source>
</evidence>